<dbReference type="AlphaFoldDB" id="U1MRC9"/>
<evidence type="ECO:0000313" key="1">
    <source>
        <dbReference type="EMBL" id="ERG64496.1"/>
    </source>
</evidence>
<dbReference type="SUPFAM" id="SSF55961">
    <property type="entry name" value="Bet v1-like"/>
    <property type="match status" value="1"/>
</dbReference>
<reference evidence="1 2" key="1">
    <citation type="journal article" date="2013" name="Genome Announc.">
        <title>First draft genome sequence from a member of the genus agrococcus, isolated from modern microbialites.</title>
        <authorList>
            <person name="White R.A.III."/>
            <person name="Grassa C.J."/>
            <person name="Suttle C.A."/>
        </authorList>
    </citation>
    <scope>NUCLEOTIDE SEQUENCE [LARGE SCALE GENOMIC DNA]</scope>
    <source>
        <strain evidence="1 2">RW1</strain>
    </source>
</reference>
<dbReference type="Gene3D" id="3.30.530.20">
    <property type="match status" value="1"/>
</dbReference>
<gene>
    <name evidence="1" type="ORF">L332_08535</name>
</gene>
<accession>U1MRC9</accession>
<organism evidence="1 2">
    <name type="scientific">Agrococcus pavilionensis RW1</name>
    <dbReference type="NCBI Taxonomy" id="1330458"/>
    <lineage>
        <taxon>Bacteria</taxon>
        <taxon>Bacillati</taxon>
        <taxon>Actinomycetota</taxon>
        <taxon>Actinomycetes</taxon>
        <taxon>Micrococcales</taxon>
        <taxon>Microbacteriaceae</taxon>
        <taxon>Agrococcus</taxon>
    </lineage>
</organism>
<protein>
    <recommendedName>
        <fullName evidence="3">Carbon monoxide dehydrogenase subunit G</fullName>
    </recommendedName>
</protein>
<dbReference type="EMBL" id="ASHR01000021">
    <property type="protein sequence ID" value="ERG64496.1"/>
    <property type="molecule type" value="Genomic_DNA"/>
</dbReference>
<keyword evidence="2" id="KW-1185">Reference proteome</keyword>
<evidence type="ECO:0008006" key="3">
    <source>
        <dbReference type="Google" id="ProtNLM"/>
    </source>
</evidence>
<proteinExistence type="predicted"/>
<dbReference type="InterPro" id="IPR019587">
    <property type="entry name" value="Polyketide_cyclase/dehydratase"/>
</dbReference>
<comment type="caution">
    <text evidence="1">The sequence shown here is derived from an EMBL/GenBank/DDBJ whole genome shotgun (WGS) entry which is preliminary data.</text>
</comment>
<dbReference type="Proteomes" id="UP000016462">
    <property type="component" value="Unassembled WGS sequence"/>
</dbReference>
<dbReference type="Pfam" id="PF10604">
    <property type="entry name" value="Polyketide_cyc2"/>
    <property type="match status" value="1"/>
</dbReference>
<sequence length="148" mass="16127">MERSIDASTDAVWRVLTDLEGTAAVLSGVTRVERLAGVGYSIGTRWRETRTMLGREATEEMEVVGIVPGRSTTIAAESHGMRYRTELTLEPIDAGARTLLRMRFSGESESPSWIQRAAAKLTARLGMTATRKAMEQDLADIAAAAERA</sequence>
<dbReference type="InterPro" id="IPR023393">
    <property type="entry name" value="START-like_dom_sf"/>
</dbReference>
<evidence type="ECO:0000313" key="2">
    <source>
        <dbReference type="Proteomes" id="UP000016462"/>
    </source>
</evidence>
<name>U1MRC9_9MICO</name>